<evidence type="ECO:0000259" key="19">
    <source>
        <dbReference type="Pfam" id="PF07479"/>
    </source>
</evidence>
<comment type="catalytic activity">
    <reaction evidence="13">
        <text>sn-glycerol 3-phosphate + NAD(+) = dihydroxyacetone phosphate + NADH + H(+)</text>
        <dbReference type="Rhea" id="RHEA:11092"/>
        <dbReference type="ChEBI" id="CHEBI:15378"/>
        <dbReference type="ChEBI" id="CHEBI:57540"/>
        <dbReference type="ChEBI" id="CHEBI:57597"/>
        <dbReference type="ChEBI" id="CHEBI:57642"/>
        <dbReference type="ChEBI" id="CHEBI:57945"/>
        <dbReference type="EC" id="1.1.1.94"/>
    </reaction>
</comment>
<comment type="catalytic activity">
    <reaction evidence="9">
        <text>sn-glycerol 3-phosphate + NADP(+) = dihydroxyacetone phosphate + NADPH + H(+)</text>
        <dbReference type="Rhea" id="RHEA:11096"/>
        <dbReference type="ChEBI" id="CHEBI:15378"/>
        <dbReference type="ChEBI" id="CHEBI:57597"/>
        <dbReference type="ChEBI" id="CHEBI:57642"/>
        <dbReference type="ChEBI" id="CHEBI:57783"/>
        <dbReference type="ChEBI" id="CHEBI:58349"/>
        <dbReference type="EC" id="1.1.1.94"/>
    </reaction>
    <physiologicalReaction direction="right-to-left" evidence="9">
        <dbReference type="Rhea" id="RHEA:11098"/>
    </physiologicalReaction>
</comment>
<dbReference type="Proteomes" id="UP000248132">
    <property type="component" value="Unassembled WGS sequence"/>
</dbReference>
<keyword evidence="7 13" id="KW-0594">Phospholipid biosynthesis</keyword>
<feature type="domain" description="Glycerol-3-phosphate dehydrogenase NAD-dependent N-terminal" evidence="18">
    <location>
        <begin position="4"/>
        <end position="159"/>
    </location>
</feature>
<feature type="binding site" evidence="13">
    <location>
        <position position="253"/>
    </location>
    <ligand>
        <name>sn-glycerol 3-phosphate</name>
        <dbReference type="ChEBI" id="CHEBI:57597"/>
    </ligand>
</feature>
<dbReference type="OrthoDB" id="9812273at2"/>
<dbReference type="PIRSF" id="PIRSF000114">
    <property type="entry name" value="Glycerol-3-P_dh"/>
    <property type="match status" value="1"/>
</dbReference>
<gene>
    <name evidence="13" type="primary">gpsA</name>
    <name evidence="20" type="ORF">LY28_00312</name>
</gene>
<keyword evidence="5 13" id="KW-0520">NAD</keyword>
<keyword evidence="4 13" id="KW-0560">Oxidoreductase</keyword>
<feature type="binding site" evidence="16">
    <location>
        <begin position="9"/>
        <end position="14"/>
    </location>
    <ligand>
        <name>NAD(+)</name>
        <dbReference type="ChEBI" id="CHEBI:57540"/>
    </ligand>
</feature>
<dbReference type="PANTHER" id="PTHR11728">
    <property type="entry name" value="GLYCEROL-3-PHOSPHATE DEHYDROGENASE"/>
    <property type="match status" value="1"/>
</dbReference>
<dbReference type="UniPathway" id="UPA00940"/>
<feature type="binding site" evidence="13">
    <location>
        <position position="135"/>
    </location>
    <ligand>
        <name>sn-glycerol 3-phosphate</name>
        <dbReference type="ChEBI" id="CHEBI:57597"/>
    </ligand>
</feature>
<evidence type="ECO:0000256" key="1">
    <source>
        <dbReference type="ARBA" id="ARBA00011009"/>
    </source>
</evidence>
<feature type="domain" description="Glycerol-3-phosphate dehydrogenase NAD-dependent C-terminal" evidence="19">
    <location>
        <begin position="179"/>
        <end position="318"/>
    </location>
</feature>
<evidence type="ECO:0000256" key="8">
    <source>
        <dbReference type="ARBA" id="ARBA00023264"/>
    </source>
</evidence>
<protein>
    <recommendedName>
        <fullName evidence="11 13">Glycerol-3-phosphate dehydrogenase [NAD(P)+]</fullName>
        <ecNumber evidence="10 13">1.1.1.94</ecNumber>
    </recommendedName>
    <alternativeName>
        <fullName evidence="13">NAD(P)(+)-dependent glycerol-3-phosphate dehydrogenase</fullName>
    </alternativeName>
    <alternativeName>
        <fullName evidence="12 13">NAD(P)H-dependent dihydroxyacetone-phosphate reductase</fullName>
    </alternativeName>
</protein>
<evidence type="ECO:0000313" key="21">
    <source>
        <dbReference type="Proteomes" id="UP000248132"/>
    </source>
</evidence>
<dbReference type="RefSeq" id="WP_110460412.1">
    <property type="nucleotide sequence ID" value="NZ_QKMR01000002.1"/>
</dbReference>
<evidence type="ECO:0000256" key="10">
    <source>
        <dbReference type="ARBA" id="ARBA00066687"/>
    </source>
</evidence>
<feature type="binding site" evidence="16">
    <location>
        <position position="254"/>
    </location>
    <ligand>
        <name>NAD(+)</name>
        <dbReference type="ChEBI" id="CHEBI:57540"/>
    </ligand>
</feature>
<feature type="binding site" evidence="13">
    <location>
        <position position="280"/>
    </location>
    <ligand>
        <name>NADPH</name>
        <dbReference type="ChEBI" id="CHEBI:57783"/>
    </ligand>
</feature>
<dbReference type="GO" id="GO:0141153">
    <property type="term" value="F:glycerol-3-phosphate dehydrogenase (NADP+) activity"/>
    <property type="evidence" value="ECO:0007669"/>
    <property type="project" value="RHEA"/>
</dbReference>
<dbReference type="GO" id="GO:0046168">
    <property type="term" value="P:glycerol-3-phosphate catabolic process"/>
    <property type="evidence" value="ECO:0007669"/>
    <property type="project" value="InterPro"/>
</dbReference>
<evidence type="ECO:0000256" key="12">
    <source>
        <dbReference type="ARBA" id="ARBA00080511"/>
    </source>
</evidence>
<dbReference type="GO" id="GO:0005829">
    <property type="term" value="C:cytosol"/>
    <property type="evidence" value="ECO:0007669"/>
    <property type="project" value="TreeGrafter"/>
</dbReference>
<name>A0A318XTA9_9FIRM</name>
<dbReference type="Gene3D" id="1.10.1040.10">
    <property type="entry name" value="N-(1-d-carboxylethyl)-l-norvaline Dehydrogenase, domain 2"/>
    <property type="match status" value="1"/>
</dbReference>
<dbReference type="GO" id="GO:0005975">
    <property type="term" value="P:carbohydrate metabolic process"/>
    <property type="evidence" value="ECO:0007669"/>
    <property type="project" value="InterPro"/>
</dbReference>
<dbReference type="GO" id="GO:0051287">
    <property type="term" value="F:NAD binding"/>
    <property type="evidence" value="ECO:0007669"/>
    <property type="project" value="InterPro"/>
</dbReference>
<evidence type="ECO:0000256" key="15">
    <source>
        <dbReference type="PIRSR" id="PIRSR000114-2"/>
    </source>
</evidence>
<feature type="binding site" evidence="13">
    <location>
        <position position="254"/>
    </location>
    <ligand>
        <name>NADPH</name>
        <dbReference type="ChEBI" id="CHEBI:57783"/>
    </ligand>
</feature>
<dbReference type="InterPro" id="IPR008927">
    <property type="entry name" value="6-PGluconate_DH-like_C_sf"/>
</dbReference>
<feature type="binding site" evidence="15">
    <location>
        <begin position="254"/>
        <end position="255"/>
    </location>
    <ligand>
        <name>substrate</name>
    </ligand>
</feature>
<proteinExistence type="inferred from homology"/>
<dbReference type="EMBL" id="QKMR01000002">
    <property type="protein sequence ID" value="PYG89719.1"/>
    <property type="molecule type" value="Genomic_DNA"/>
</dbReference>
<evidence type="ECO:0000256" key="2">
    <source>
        <dbReference type="ARBA" id="ARBA00022516"/>
    </source>
</evidence>
<dbReference type="NCBIfam" id="NF000942">
    <property type="entry name" value="PRK00094.1-4"/>
    <property type="match status" value="1"/>
</dbReference>
<dbReference type="GO" id="GO:0046167">
    <property type="term" value="P:glycerol-3-phosphate biosynthetic process"/>
    <property type="evidence" value="ECO:0007669"/>
    <property type="project" value="UniProtKB-UniRule"/>
</dbReference>
<feature type="binding site" evidence="13">
    <location>
        <position position="255"/>
    </location>
    <ligand>
        <name>sn-glycerol 3-phosphate</name>
        <dbReference type="ChEBI" id="CHEBI:57597"/>
    </ligand>
</feature>
<evidence type="ECO:0000256" key="11">
    <source>
        <dbReference type="ARBA" id="ARBA00069372"/>
    </source>
</evidence>
<evidence type="ECO:0000256" key="5">
    <source>
        <dbReference type="ARBA" id="ARBA00023027"/>
    </source>
</evidence>
<evidence type="ECO:0000256" key="13">
    <source>
        <dbReference type="HAMAP-Rule" id="MF_00394"/>
    </source>
</evidence>
<dbReference type="FunFam" id="1.10.1040.10:FF:000001">
    <property type="entry name" value="Glycerol-3-phosphate dehydrogenase [NAD(P)+]"/>
    <property type="match status" value="1"/>
</dbReference>
<feature type="binding site" evidence="13">
    <location>
        <position position="137"/>
    </location>
    <ligand>
        <name>sn-glycerol 3-phosphate</name>
        <dbReference type="ChEBI" id="CHEBI:57597"/>
    </ligand>
</feature>
<dbReference type="GO" id="GO:0006650">
    <property type="term" value="P:glycerophospholipid metabolic process"/>
    <property type="evidence" value="ECO:0007669"/>
    <property type="project" value="UniProtKB-UniRule"/>
</dbReference>
<evidence type="ECO:0000256" key="16">
    <source>
        <dbReference type="PIRSR" id="PIRSR000114-3"/>
    </source>
</evidence>
<accession>A0A318XTA9</accession>
<keyword evidence="13" id="KW-0963">Cytoplasm</keyword>
<comment type="similarity">
    <text evidence="1 13 17">Belongs to the NAD-dependent glycerol-3-phosphate dehydrogenase family.</text>
</comment>
<feature type="active site" description="Proton acceptor" evidence="13 14">
    <location>
        <position position="190"/>
    </location>
</feature>
<comment type="function">
    <text evidence="13">Catalyzes the reduction of the glycolytic intermediate dihydroxyacetone phosphate (DHAP) to sn-glycerol 3-phosphate (G3P), the key precursor for phospholipid synthesis.</text>
</comment>
<keyword evidence="13" id="KW-0547">Nucleotide-binding</keyword>
<dbReference type="Gene3D" id="3.40.50.720">
    <property type="entry name" value="NAD(P)-binding Rossmann-like Domain"/>
    <property type="match status" value="1"/>
</dbReference>
<dbReference type="InterPro" id="IPR006168">
    <property type="entry name" value="G3P_DH_NAD-dep"/>
</dbReference>
<dbReference type="NCBIfam" id="NF000940">
    <property type="entry name" value="PRK00094.1-2"/>
    <property type="match status" value="1"/>
</dbReference>
<evidence type="ECO:0000256" key="6">
    <source>
        <dbReference type="ARBA" id="ARBA00023098"/>
    </source>
</evidence>
<feature type="binding site" evidence="13">
    <location>
        <position position="139"/>
    </location>
    <ligand>
        <name>NADPH</name>
        <dbReference type="ChEBI" id="CHEBI:57783"/>
    </ligand>
</feature>
<comment type="subcellular location">
    <subcellularLocation>
        <location evidence="13">Cytoplasm</location>
    </subcellularLocation>
</comment>
<dbReference type="SUPFAM" id="SSF51735">
    <property type="entry name" value="NAD(P)-binding Rossmann-fold domains"/>
    <property type="match status" value="1"/>
</dbReference>
<comment type="caution">
    <text evidence="13">Lacks conserved residue(s) required for the propagation of feature annotation.</text>
</comment>
<dbReference type="GO" id="GO:0141152">
    <property type="term" value="F:glycerol-3-phosphate dehydrogenase (NAD+) activity"/>
    <property type="evidence" value="ECO:0007669"/>
    <property type="project" value="RHEA"/>
</dbReference>
<dbReference type="PRINTS" id="PR00077">
    <property type="entry name" value="GPDHDRGNASE"/>
</dbReference>
<evidence type="ECO:0000256" key="4">
    <source>
        <dbReference type="ARBA" id="ARBA00023002"/>
    </source>
</evidence>
<dbReference type="InterPro" id="IPR011128">
    <property type="entry name" value="G3P_DH_NAD-dep_N"/>
</dbReference>
<dbReference type="Pfam" id="PF01210">
    <property type="entry name" value="NAD_Gly3P_dh_N"/>
    <property type="match status" value="1"/>
</dbReference>
<keyword evidence="21" id="KW-1185">Reference proteome</keyword>
<dbReference type="InterPro" id="IPR006109">
    <property type="entry name" value="G3P_DH_NAD-dep_C"/>
</dbReference>
<comment type="caution">
    <text evidence="20">The sequence shown here is derived from an EMBL/GenBank/DDBJ whole genome shotgun (WGS) entry which is preliminary data.</text>
</comment>
<dbReference type="InterPro" id="IPR013328">
    <property type="entry name" value="6PGD_dom2"/>
</dbReference>
<dbReference type="NCBIfam" id="NF000941">
    <property type="entry name" value="PRK00094.1-3"/>
    <property type="match status" value="1"/>
</dbReference>
<feature type="binding site" evidence="16">
    <location>
        <position position="139"/>
    </location>
    <ligand>
        <name>NAD(+)</name>
        <dbReference type="ChEBI" id="CHEBI:57540"/>
    </ligand>
</feature>
<feature type="binding site" evidence="13">
    <location>
        <position position="107"/>
    </location>
    <ligand>
        <name>NADPH</name>
        <dbReference type="ChEBI" id="CHEBI:57783"/>
    </ligand>
</feature>
<dbReference type="HAMAP" id="MF_00394">
    <property type="entry name" value="NAD_Glyc3P_dehydrog"/>
    <property type="match status" value="1"/>
</dbReference>
<keyword evidence="3 13" id="KW-0521">NADP</keyword>
<keyword evidence="8 13" id="KW-1208">Phospholipid metabolism</keyword>
<feature type="binding site" evidence="15">
    <location>
        <position position="107"/>
    </location>
    <ligand>
        <name>substrate</name>
    </ligand>
</feature>
<feature type="binding site" evidence="13">
    <location>
        <position position="12"/>
    </location>
    <ligand>
        <name>NADPH</name>
        <dbReference type="ChEBI" id="CHEBI:57783"/>
    </ligand>
</feature>
<dbReference type="PANTHER" id="PTHR11728:SF1">
    <property type="entry name" value="GLYCEROL-3-PHOSPHATE DEHYDROGENASE [NAD(+)] 2, CHLOROPLASTIC"/>
    <property type="match status" value="1"/>
</dbReference>
<dbReference type="EC" id="1.1.1.94" evidence="10 13"/>
<evidence type="ECO:0000256" key="17">
    <source>
        <dbReference type="RuleBase" id="RU000437"/>
    </source>
</evidence>
<feature type="binding site" evidence="13">
    <location>
        <position position="190"/>
    </location>
    <ligand>
        <name>sn-glycerol 3-phosphate</name>
        <dbReference type="ChEBI" id="CHEBI:57597"/>
    </ligand>
</feature>
<dbReference type="SUPFAM" id="SSF48179">
    <property type="entry name" value="6-phosphogluconate dehydrogenase C-terminal domain-like"/>
    <property type="match status" value="1"/>
</dbReference>
<comment type="pathway">
    <text evidence="13">Membrane lipid metabolism; glycerophospholipid metabolism.</text>
</comment>
<dbReference type="Pfam" id="PF07479">
    <property type="entry name" value="NAD_Gly3P_dh_C"/>
    <property type="match status" value="1"/>
</dbReference>
<dbReference type="AlphaFoldDB" id="A0A318XTA9"/>
<evidence type="ECO:0000256" key="14">
    <source>
        <dbReference type="PIRSR" id="PIRSR000114-1"/>
    </source>
</evidence>
<feature type="binding site" evidence="13">
    <location>
        <position position="243"/>
    </location>
    <ligand>
        <name>sn-glycerol 3-phosphate</name>
        <dbReference type="ChEBI" id="CHEBI:57597"/>
    </ligand>
</feature>
<sequence>MNRNVAVIGAGSMGVAMAILLSKNGNNVAVWSPMNDEISMLKANREHVTRLPGAKIPDSVEFTSDIEIAAKDSEVVVLAVPSQTTRQNCRALSKLISADTIVVTCSKGIEDSSCKLLSEIMQEELPNNSIAVLSGPSHAEEIARDIPTTVVAASDKIQVAQFLQDLFMTPNFRVYTNTDVVGVELGGALKNIIALCAGISDGLGYGDNTKAALMTRGIAEISRLGVAMGGNADTFSGLTGVGDLIVTCTSMHSRNRRAGILIGQGKSVQQALEEVNMVVEGVATTKPAYELAKKLEVSMPITNEAYSILYEGKNPRFAVGDLMTRDKKTEMQ</sequence>
<dbReference type="GO" id="GO:0008654">
    <property type="term" value="P:phospholipid biosynthetic process"/>
    <property type="evidence" value="ECO:0007669"/>
    <property type="project" value="UniProtKB-KW"/>
</dbReference>
<feature type="binding site" evidence="13">
    <location>
        <position position="278"/>
    </location>
    <ligand>
        <name>NADPH</name>
        <dbReference type="ChEBI" id="CHEBI:57783"/>
    </ligand>
</feature>
<dbReference type="FunFam" id="3.40.50.720:FF:000019">
    <property type="entry name" value="Glycerol-3-phosphate dehydrogenase [NAD(P)+]"/>
    <property type="match status" value="1"/>
</dbReference>
<feature type="binding site" evidence="13">
    <location>
        <position position="107"/>
    </location>
    <ligand>
        <name>sn-glycerol 3-phosphate</name>
        <dbReference type="ChEBI" id="CHEBI:57597"/>
    </ligand>
</feature>
<dbReference type="PROSITE" id="PS00957">
    <property type="entry name" value="NAD_G3PDH"/>
    <property type="match status" value="1"/>
</dbReference>
<reference evidence="20 21" key="1">
    <citation type="submission" date="2018-06" db="EMBL/GenBank/DDBJ databases">
        <title>Genomic Encyclopedia of Type Strains, Phase I: the one thousand microbial genomes (KMG-I) project.</title>
        <authorList>
            <person name="Kyrpides N."/>
        </authorList>
    </citation>
    <scope>NUCLEOTIDE SEQUENCE [LARGE SCALE GENOMIC DNA]</scope>
    <source>
        <strain evidence="20 21">DSM 19573</strain>
    </source>
</reference>
<keyword evidence="6 13" id="KW-0443">Lipid metabolism</keyword>
<evidence type="ECO:0000313" key="20">
    <source>
        <dbReference type="EMBL" id="PYG89719.1"/>
    </source>
</evidence>
<evidence type="ECO:0000256" key="9">
    <source>
        <dbReference type="ARBA" id="ARBA00052716"/>
    </source>
</evidence>
<evidence type="ECO:0000256" key="3">
    <source>
        <dbReference type="ARBA" id="ARBA00022857"/>
    </source>
</evidence>
<evidence type="ECO:0000256" key="7">
    <source>
        <dbReference type="ARBA" id="ARBA00023209"/>
    </source>
</evidence>
<keyword evidence="2 13" id="KW-0444">Lipid biosynthesis</keyword>
<feature type="binding site" evidence="13">
    <location>
        <position position="254"/>
    </location>
    <ligand>
        <name>sn-glycerol 3-phosphate</name>
        <dbReference type="ChEBI" id="CHEBI:57597"/>
    </ligand>
</feature>
<dbReference type="InterPro" id="IPR036291">
    <property type="entry name" value="NAD(P)-bd_dom_sf"/>
</dbReference>
<organism evidence="20 21">
    <name type="scientific">Ruminiclostridium sufflavum DSM 19573</name>
    <dbReference type="NCBI Taxonomy" id="1121337"/>
    <lineage>
        <taxon>Bacteria</taxon>
        <taxon>Bacillati</taxon>
        <taxon>Bacillota</taxon>
        <taxon>Clostridia</taxon>
        <taxon>Eubacteriales</taxon>
        <taxon>Oscillospiraceae</taxon>
        <taxon>Ruminiclostridium</taxon>
    </lineage>
</organism>
<evidence type="ECO:0000259" key="18">
    <source>
        <dbReference type="Pfam" id="PF01210"/>
    </source>
</evidence>